<dbReference type="Proteomes" id="UP000001845">
    <property type="component" value="Chromosome"/>
</dbReference>
<dbReference type="EMBL" id="CP001991">
    <property type="protein sequence ID" value="ADE19872.1"/>
    <property type="molecule type" value="Genomic_DNA"/>
</dbReference>
<keyword evidence="3 5" id="KW-0808">Transferase</keyword>
<reference key="2">
    <citation type="submission" date="2010-03" db="EMBL/GenBank/DDBJ databases">
        <authorList>
            <person name="Ma Z."/>
            <person name="Wang X."/>
            <person name="Liu H."/>
        </authorList>
    </citation>
    <scope>NUCLEOTIDE SEQUENCE</scope>
    <source>
        <strain>MP145</strain>
    </source>
</reference>
<dbReference type="Gene3D" id="3.40.1280.10">
    <property type="match status" value="1"/>
</dbReference>
<dbReference type="Gene3D" id="3.30.1330.30">
    <property type="match status" value="1"/>
</dbReference>
<dbReference type="PANTHER" id="PTHR46429">
    <property type="entry name" value="23S RRNA (GUANOSINE-2'-O-)-METHYLTRANSFERASE RLMB"/>
    <property type="match status" value="1"/>
</dbReference>
<dbReference type="GO" id="GO:0032259">
    <property type="term" value="P:methylation"/>
    <property type="evidence" value="ECO:0007669"/>
    <property type="project" value="UniProtKB-KW"/>
</dbReference>
<dbReference type="SUPFAM" id="SSF75217">
    <property type="entry name" value="alpha/beta knot"/>
    <property type="match status" value="1"/>
</dbReference>
<dbReference type="HOGENOM" id="CLU_021322_0_1_14"/>
<reference evidence="6" key="1">
    <citation type="submission" date="2010-03" db="EMBL/GenBank/DDBJ databases">
        <title>The complete genome of Mycoplasma crocodyli MP145.</title>
        <authorList>
            <person name="Glass J.I."/>
            <person name="Durkin A.S."/>
            <person name="Hostetler J."/>
            <person name="Jackson J."/>
            <person name="Johnson J."/>
            <person name="May M.A."/>
            <person name="Paralanov V."/>
            <person name="Radune D."/>
            <person name="Szczypinski B."/>
            <person name="Brown D.R."/>
        </authorList>
    </citation>
    <scope>NUCLEOTIDE SEQUENCE [LARGE SCALE GENOMIC DNA]</scope>
    <source>
        <strain evidence="6">ATCC 51981 / MP145</strain>
    </source>
</reference>
<dbReference type="GO" id="GO:0003723">
    <property type="term" value="F:RNA binding"/>
    <property type="evidence" value="ECO:0007669"/>
    <property type="project" value="InterPro"/>
</dbReference>
<organism evidence="5 6">
    <name type="scientific">Mycoplasma crocodyli (strain ATCC 51981 / MP145)</name>
    <dbReference type="NCBI Taxonomy" id="512564"/>
    <lineage>
        <taxon>Bacteria</taxon>
        <taxon>Bacillati</taxon>
        <taxon>Mycoplasmatota</taxon>
        <taxon>Mollicutes</taxon>
        <taxon>Mycoplasmataceae</taxon>
        <taxon>Mycoplasma</taxon>
    </lineage>
</organism>
<proteinExistence type="inferred from homology"/>
<dbReference type="InterPro" id="IPR029028">
    <property type="entry name" value="Alpha/beta_knot_MTases"/>
</dbReference>
<dbReference type="InterPro" id="IPR013123">
    <property type="entry name" value="SpoU_subst-bd"/>
</dbReference>
<keyword evidence="2 5" id="KW-0489">Methyltransferase</keyword>
<dbReference type="Pfam" id="PF08032">
    <property type="entry name" value="SpoU_sub_bind"/>
    <property type="match status" value="1"/>
</dbReference>
<dbReference type="InterPro" id="IPR029064">
    <property type="entry name" value="Ribosomal_eL30-like_sf"/>
</dbReference>
<dbReference type="STRING" id="512564.MCRO_0598"/>
<dbReference type="Pfam" id="PF00588">
    <property type="entry name" value="SpoU_methylase"/>
    <property type="match status" value="1"/>
</dbReference>
<accession>D5E622</accession>
<keyword evidence="6" id="KW-1185">Reference proteome</keyword>
<dbReference type="RefSeq" id="WP_013054648.1">
    <property type="nucleotide sequence ID" value="NC_014014.1"/>
</dbReference>
<dbReference type="PANTHER" id="PTHR46429:SF1">
    <property type="entry name" value="23S RRNA (GUANOSINE-2'-O-)-METHYLTRANSFERASE RLMB"/>
    <property type="match status" value="1"/>
</dbReference>
<dbReference type="GO" id="GO:0006396">
    <property type="term" value="P:RNA processing"/>
    <property type="evidence" value="ECO:0007669"/>
    <property type="project" value="InterPro"/>
</dbReference>
<dbReference type="eggNOG" id="COG0566">
    <property type="taxonomic scope" value="Bacteria"/>
</dbReference>
<dbReference type="CDD" id="cd18103">
    <property type="entry name" value="SpoU-like_RlmB"/>
    <property type="match status" value="1"/>
</dbReference>
<dbReference type="InterPro" id="IPR004441">
    <property type="entry name" value="rRNA_MeTrfase_TrmH"/>
</dbReference>
<evidence type="ECO:0000256" key="1">
    <source>
        <dbReference type="ARBA" id="ARBA00007228"/>
    </source>
</evidence>
<sequence length="233" mass="26109">MKQLIMCGKNSVLDALQNNWPIQKVLLLHENNKHLFKNVNFPVEVVRRDKFDELTNENHQGFIALIKEINYDNLNSLINDNPKLVLVLDHIQDPHNLGAVIRSANAAGVKHIILPRDRSAEINSTVIKVSSGGFIGIKFIRVNSISATITWLKNNGFWVFSSALDKNSKKHNQINYPYKSVLVVGNEGSGVSKSTLNVCDETIYIEQFGSVQSLNVSVATGILLFEMIEKIKE</sequence>
<dbReference type="NCBIfam" id="TIGR00186">
    <property type="entry name" value="rRNA_methyl_3"/>
    <property type="match status" value="1"/>
</dbReference>
<dbReference type="GO" id="GO:0008173">
    <property type="term" value="F:RNA methyltransferase activity"/>
    <property type="evidence" value="ECO:0007669"/>
    <property type="project" value="InterPro"/>
</dbReference>
<evidence type="ECO:0000313" key="6">
    <source>
        <dbReference type="Proteomes" id="UP000001845"/>
    </source>
</evidence>
<dbReference type="InterPro" id="IPR001537">
    <property type="entry name" value="SpoU_MeTrfase"/>
</dbReference>
<dbReference type="GO" id="GO:0005829">
    <property type="term" value="C:cytosol"/>
    <property type="evidence" value="ECO:0007669"/>
    <property type="project" value="TreeGrafter"/>
</dbReference>
<dbReference type="InterPro" id="IPR029026">
    <property type="entry name" value="tRNA_m1G_MTases_N"/>
</dbReference>
<reference evidence="5 6" key="3">
    <citation type="journal article" date="2011" name="J. Bacteriol.">
        <title>Genome sequences of Mycoplasma alligatoris A21JP2T and Mycoplasma crocodyli MP145T.</title>
        <authorList>
            <person name="Brown D.R."/>
            <person name="Farmerie W.G."/>
            <person name="May M."/>
            <person name="Benders G.A."/>
            <person name="Durkin A.S."/>
            <person name="Hlavinka K."/>
            <person name="Hostetler J."/>
            <person name="Jackson J."/>
            <person name="Johnson J."/>
            <person name="Miller R.H."/>
            <person name="Paralanov V."/>
            <person name="Radune D."/>
            <person name="Szczypinski B."/>
            <person name="Glass J.I."/>
        </authorList>
    </citation>
    <scope>NUCLEOTIDE SEQUENCE [LARGE SCALE GENOMIC DNA]</scope>
    <source>
        <strain evidence="6">ATCC 51981 / MP145</strain>
    </source>
</reference>
<gene>
    <name evidence="5" type="ordered locus">MCRO_0598</name>
</gene>
<dbReference type="OrthoDB" id="9794400at2"/>
<dbReference type="SMART" id="SM00967">
    <property type="entry name" value="SpoU_sub_bind"/>
    <property type="match status" value="1"/>
</dbReference>
<name>D5E622_MYCCM</name>
<dbReference type="SUPFAM" id="SSF55315">
    <property type="entry name" value="L30e-like"/>
    <property type="match status" value="1"/>
</dbReference>
<comment type="similarity">
    <text evidence="1">Belongs to the class IV-like SAM-binding methyltransferase superfamily. RNA methyltransferase TrmH family.</text>
</comment>
<evidence type="ECO:0000259" key="4">
    <source>
        <dbReference type="SMART" id="SM00967"/>
    </source>
</evidence>
<evidence type="ECO:0000256" key="2">
    <source>
        <dbReference type="ARBA" id="ARBA00022603"/>
    </source>
</evidence>
<dbReference type="KEGG" id="mcd:MCRO_0598"/>
<feature type="domain" description="RNA 2-O ribose methyltransferase substrate binding" evidence="4">
    <location>
        <begin position="5"/>
        <end position="72"/>
    </location>
</feature>
<dbReference type="EC" id="2.1.1.-" evidence="5"/>
<evidence type="ECO:0000256" key="3">
    <source>
        <dbReference type="ARBA" id="ARBA00022679"/>
    </source>
</evidence>
<dbReference type="AlphaFoldDB" id="D5E622"/>
<protein>
    <submittedName>
        <fullName evidence="5">tRNA/rRNA methylase</fullName>
        <ecNumber evidence="5">2.1.1.-</ecNumber>
    </submittedName>
</protein>
<evidence type="ECO:0000313" key="5">
    <source>
        <dbReference type="EMBL" id="ADE19872.1"/>
    </source>
</evidence>